<evidence type="ECO:0000256" key="1">
    <source>
        <dbReference type="ARBA" id="ARBA00006739"/>
    </source>
</evidence>
<dbReference type="InterPro" id="IPR029044">
    <property type="entry name" value="Nucleotide-diphossugar_trans"/>
</dbReference>
<dbReference type="eggNOG" id="COG1215">
    <property type="taxonomic scope" value="Bacteria"/>
</dbReference>
<name>D1BC47_SANKS</name>
<dbReference type="HOGENOM" id="CLU_025996_0_9_11"/>
<keyword evidence="2" id="KW-0328">Glycosyltransferase</keyword>
<organism evidence="5 6">
    <name type="scientific">Sanguibacter keddieii (strain ATCC 51767 / DSM 10542 / NCFB 3025 / ST-74)</name>
    <dbReference type="NCBI Taxonomy" id="446469"/>
    <lineage>
        <taxon>Bacteria</taxon>
        <taxon>Bacillati</taxon>
        <taxon>Actinomycetota</taxon>
        <taxon>Actinomycetes</taxon>
        <taxon>Micrococcales</taxon>
        <taxon>Sanguibacteraceae</taxon>
        <taxon>Sanguibacter</taxon>
    </lineage>
</organism>
<dbReference type="AlphaFoldDB" id="D1BC47"/>
<evidence type="ECO:0000256" key="3">
    <source>
        <dbReference type="ARBA" id="ARBA00022679"/>
    </source>
</evidence>
<dbReference type="Proteomes" id="UP000000322">
    <property type="component" value="Chromosome"/>
</dbReference>
<keyword evidence="3 5" id="KW-0808">Transferase</keyword>
<dbReference type="GO" id="GO:0016757">
    <property type="term" value="F:glycosyltransferase activity"/>
    <property type="evidence" value="ECO:0007669"/>
    <property type="project" value="UniProtKB-KW"/>
</dbReference>
<proteinExistence type="inferred from homology"/>
<comment type="similarity">
    <text evidence="1">Belongs to the glycosyltransferase 2 family.</text>
</comment>
<feature type="domain" description="Glycosyltransferase 2-like" evidence="4">
    <location>
        <begin position="9"/>
        <end position="137"/>
    </location>
</feature>
<dbReference type="InterPro" id="IPR001173">
    <property type="entry name" value="Glyco_trans_2-like"/>
</dbReference>
<evidence type="ECO:0000256" key="2">
    <source>
        <dbReference type="ARBA" id="ARBA00022676"/>
    </source>
</evidence>
<reference evidence="5 6" key="1">
    <citation type="journal article" date="2009" name="Stand. Genomic Sci.">
        <title>Complete genome sequence of Sanguibacter keddieii type strain (ST-74).</title>
        <authorList>
            <person name="Ivanova N."/>
            <person name="Sikorski J."/>
            <person name="Sims D."/>
            <person name="Brettin T."/>
            <person name="Detter J.C."/>
            <person name="Han C."/>
            <person name="Lapidus A."/>
            <person name="Copeland A."/>
            <person name="Glavina Del Rio T."/>
            <person name="Nolan M."/>
            <person name="Chen F."/>
            <person name="Lucas S."/>
            <person name="Tice H."/>
            <person name="Cheng J.F."/>
            <person name="Bruce D."/>
            <person name="Goodwin L."/>
            <person name="Pitluck S."/>
            <person name="Pati A."/>
            <person name="Mavromatis K."/>
            <person name="Chen A."/>
            <person name="Palaniappan K."/>
            <person name="D'haeseleer P."/>
            <person name="Chain P."/>
            <person name="Bristow J."/>
            <person name="Eisen J.A."/>
            <person name="Markowitz V."/>
            <person name="Hugenholtz P."/>
            <person name="Goker M."/>
            <person name="Pukall R."/>
            <person name="Klenk H.P."/>
            <person name="Kyrpides N.C."/>
        </authorList>
    </citation>
    <scope>NUCLEOTIDE SEQUENCE [LARGE SCALE GENOMIC DNA]</scope>
    <source>
        <strain evidence="6">ATCC 51767 / DSM 10542 / NCFB 3025 / ST-74</strain>
    </source>
</reference>
<dbReference type="STRING" id="446469.Sked_08760"/>
<evidence type="ECO:0000313" key="6">
    <source>
        <dbReference type="Proteomes" id="UP000000322"/>
    </source>
</evidence>
<dbReference type="InterPro" id="IPR050834">
    <property type="entry name" value="Glycosyltransf_2"/>
</dbReference>
<sequence length="296" mass="32132">MTAEQPRFSVLLPVYAGDDPQFLERAFRSVTVEQTLHPAEVVVVRDGPVGAPLAAALAGLPALAASTDVEVRVLELAENVGLARALERGLAACTHDVVARMDADDVSLPERFARQLALVGEGYDLVGTAIQEFADEDAPGIVRVPPLTSADVDRASRFVSPFNHPSVVYRASVVGRAGGYEHLPLMEDYWLFVRMLATGARACNLPEPLVLYRVGAGAYARRGGLRLLRSELRLQWLMRRSGWTTWAQLLRNVVVRGGYRLVPESLRRVAYRRLIVRRGTDTGTGSDTSTGAGSAA</sequence>
<dbReference type="Gene3D" id="3.90.550.10">
    <property type="entry name" value="Spore Coat Polysaccharide Biosynthesis Protein SpsA, Chain A"/>
    <property type="match status" value="1"/>
</dbReference>
<keyword evidence="6" id="KW-1185">Reference proteome</keyword>
<dbReference type="OrthoDB" id="7665907at2"/>
<dbReference type="RefSeq" id="WP_012865896.1">
    <property type="nucleotide sequence ID" value="NC_013521.1"/>
</dbReference>
<dbReference type="PANTHER" id="PTHR43685:SF5">
    <property type="entry name" value="GLYCOSYLTRANSFERASE EPSE-RELATED"/>
    <property type="match status" value="1"/>
</dbReference>
<gene>
    <name evidence="5" type="ordered locus">Sked_08760</name>
</gene>
<dbReference type="CAZy" id="GT2">
    <property type="family name" value="Glycosyltransferase Family 2"/>
</dbReference>
<accession>D1BC47</accession>
<evidence type="ECO:0000313" key="5">
    <source>
        <dbReference type="EMBL" id="ACZ20827.1"/>
    </source>
</evidence>
<dbReference type="PANTHER" id="PTHR43685">
    <property type="entry name" value="GLYCOSYLTRANSFERASE"/>
    <property type="match status" value="1"/>
</dbReference>
<dbReference type="SUPFAM" id="SSF53448">
    <property type="entry name" value="Nucleotide-diphospho-sugar transferases"/>
    <property type="match status" value="1"/>
</dbReference>
<dbReference type="KEGG" id="ske:Sked_08760"/>
<dbReference type="Pfam" id="PF00535">
    <property type="entry name" value="Glycos_transf_2"/>
    <property type="match status" value="1"/>
</dbReference>
<dbReference type="EMBL" id="CP001819">
    <property type="protein sequence ID" value="ACZ20827.1"/>
    <property type="molecule type" value="Genomic_DNA"/>
</dbReference>
<evidence type="ECO:0000259" key="4">
    <source>
        <dbReference type="Pfam" id="PF00535"/>
    </source>
</evidence>
<protein>
    <submittedName>
        <fullName evidence="5">Glycosyl transferase</fullName>
    </submittedName>
</protein>